<gene>
    <name evidence="5" type="ORF">ADEAN_000092400</name>
</gene>
<keyword evidence="2" id="KW-0539">Nucleus</keyword>
<dbReference type="VEuPathDB" id="TriTrypDB:ADEAN_000092400"/>
<dbReference type="PANTHER" id="PTHR23318:SF0">
    <property type="entry name" value="SERINE_THREONINE-PROTEIN PHOSPHATASE 4 REGULATORY SUBUNIT 3"/>
    <property type="match status" value="1"/>
</dbReference>
<evidence type="ECO:0000313" key="5">
    <source>
        <dbReference type="EMBL" id="CAD2213483.1"/>
    </source>
</evidence>
<proteinExistence type="predicted"/>
<name>A0A7G2C436_9TRYP</name>
<dbReference type="InterPro" id="IPR051137">
    <property type="entry name" value="PP4R3-like"/>
</dbReference>
<evidence type="ECO:0000313" key="6">
    <source>
        <dbReference type="Proteomes" id="UP000515908"/>
    </source>
</evidence>
<evidence type="ECO:0000256" key="1">
    <source>
        <dbReference type="ARBA" id="ARBA00004123"/>
    </source>
</evidence>
<dbReference type="GO" id="GO:0005654">
    <property type="term" value="C:nucleoplasm"/>
    <property type="evidence" value="ECO:0007669"/>
    <property type="project" value="TreeGrafter"/>
</dbReference>
<evidence type="ECO:0000256" key="2">
    <source>
        <dbReference type="ARBA" id="ARBA00023242"/>
    </source>
</evidence>
<feature type="region of interest" description="Disordered" evidence="3">
    <location>
        <begin position="590"/>
        <end position="636"/>
    </location>
</feature>
<protein>
    <submittedName>
        <fullName evidence="5">Component of IIS longevity pathway SMK-1, putative</fullName>
    </submittedName>
</protein>
<evidence type="ECO:0000259" key="4">
    <source>
        <dbReference type="Pfam" id="PF04802"/>
    </source>
</evidence>
<comment type="subcellular location">
    <subcellularLocation>
        <location evidence="1">Nucleus</location>
    </subcellularLocation>
</comment>
<reference evidence="5 6" key="1">
    <citation type="submission" date="2020-08" db="EMBL/GenBank/DDBJ databases">
        <authorList>
            <person name="Newling K."/>
            <person name="Davey J."/>
            <person name="Forrester S."/>
        </authorList>
    </citation>
    <scope>NUCLEOTIDE SEQUENCE [LARGE SCALE GENOMIC DNA]</scope>
    <source>
        <strain evidence="6">Crithidia deanei Carvalho (ATCC PRA-265)</strain>
    </source>
</reference>
<accession>A0A7G2C436</accession>
<dbReference type="GO" id="GO:0072542">
    <property type="term" value="F:protein phosphatase activator activity"/>
    <property type="evidence" value="ECO:0007669"/>
    <property type="project" value="TreeGrafter"/>
</dbReference>
<dbReference type="InterPro" id="IPR006887">
    <property type="entry name" value="P4R3-like_central_dom"/>
</dbReference>
<keyword evidence="6" id="KW-1185">Reference proteome</keyword>
<organism evidence="5 6">
    <name type="scientific">Angomonas deanei</name>
    <dbReference type="NCBI Taxonomy" id="59799"/>
    <lineage>
        <taxon>Eukaryota</taxon>
        <taxon>Discoba</taxon>
        <taxon>Euglenozoa</taxon>
        <taxon>Kinetoplastea</taxon>
        <taxon>Metakinetoplastina</taxon>
        <taxon>Trypanosomatida</taxon>
        <taxon>Trypanosomatidae</taxon>
        <taxon>Strigomonadinae</taxon>
        <taxon>Angomonas</taxon>
    </lineage>
</organism>
<evidence type="ECO:0000256" key="3">
    <source>
        <dbReference type="SAM" id="MobiDB-lite"/>
    </source>
</evidence>
<dbReference type="PANTHER" id="PTHR23318">
    <property type="entry name" value="ATP SYNTHASE GAMMA-RELATED"/>
    <property type="match status" value="1"/>
</dbReference>
<dbReference type="GO" id="GO:0030289">
    <property type="term" value="C:protein phosphatase 4 complex"/>
    <property type="evidence" value="ECO:0007669"/>
    <property type="project" value="TreeGrafter"/>
</dbReference>
<dbReference type="Proteomes" id="UP000515908">
    <property type="component" value="Chromosome 02"/>
</dbReference>
<sequence length="636" mass="71438">MKNNVEFVKQLVALFTVTKEEGNTALMDLIGQITLQLLQSPYSTDASVIAQFVEEASIDKVIDIVQFGLGRRSEETGFVSLEKRRATFRNPLQLKEPILSRIHLIYSAGYLKDMLPLNFEEDVMSPSILGLYLLRFKFSLMSDICASDGLLEPAFSKVMESKNLRLSDFLDLLGLLNDMGKTIKNSVFPAATKEPILQNLIRAGLFSFINRALECALEEYRNLSNSNKPSEEQKCVDDAIQMCCDVVNCCVTTLPSSRQDLLEESAHSPPRCTLNLFMKAIILVRSNFVSRSVLDVVFSCVTPSPFQMSLYFQEQSKSEDIVYFLVNGRVEGKSPLFAVAATVAELMKVPMEESRDLLPSEEVRLVHGLKLLEVLCEALKENLTNSFVELLTLSDLLSSIANLVQVERRTLADAQTAGLSLIAKCIYKGGPHFARLFKENKSLLERVMTAFLKNTRRNNLLGSSLGHVFGALCDRVHIEKCCIERKQGSPANPYFYTVMHGEDSVSKGVPQHSFEEVLTPLKELYSRQLVTGHPILLEWMDRVLQETPEEAYRAETSSVASTTERGLPFEVQMEEFDVDMVGTPFNRTMEEHSARDALSLSPIQTESDDDNSNGPISVKREREEESDDTSEKRRKT</sequence>
<dbReference type="AlphaFoldDB" id="A0A7G2C436"/>
<feature type="domain" description="Serine/threonine-protein phosphatase 4 regulatory subunit 3-like central" evidence="4">
    <location>
        <begin position="5"/>
        <end position="217"/>
    </location>
</feature>
<dbReference type="EMBL" id="LR877146">
    <property type="protein sequence ID" value="CAD2213483.1"/>
    <property type="molecule type" value="Genomic_DNA"/>
</dbReference>
<dbReference type="Pfam" id="PF04802">
    <property type="entry name" value="PP4R3"/>
    <property type="match status" value="1"/>
</dbReference>